<keyword evidence="2" id="KW-1185">Reference proteome</keyword>
<name>A0A975BA33_9BACT</name>
<reference evidence="1" key="1">
    <citation type="journal article" date="2021" name="Microb. Physiol.">
        <title>Proteogenomic Insights into the Physiology of Marine, Sulfate-Reducing, Filamentous Desulfonema limicola and Desulfonema magnum.</title>
        <authorList>
            <person name="Schnaars V."/>
            <person name="Wohlbrand L."/>
            <person name="Scheve S."/>
            <person name="Hinrichs C."/>
            <person name="Reinhardt R."/>
            <person name="Rabus R."/>
        </authorList>
    </citation>
    <scope>NUCLEOTIDE SEQUENCE</scope>
    <source>
        <strain evidence="1">5ac10</strain>
    </source>
</reference>
<organism evidence="1 2">
    <name type="scientific">Desulfonema limicola</name>
    <dbReference type="NCBI Taxonomy" id="45656"/>
    <lineage>
        <taxon>Bacteria</taxon>
        <taxon>Pseudomonadati</taxon>
        <taxon>Thermodesulfobacteriota</taxon>
        <taxon>Desulfobacteria</taxon>
        <taxon>Desulfobacterales</taxon>
        <taxon>Desulfococcaceae</taxon>
        <taxon>Desulfonema</taxon>
    </lineage>
</organism>
<protein>
    <submittedName>
        <fullName evidence="1">Uncharacterized protein</fullName>
    </submittedName>
</protein>
<proteinExistence type="predicted"/>
<sequence>MLIEPVRIAAPESLIFKANFENFYIKIQMQTNSIKNK</sequence>
<dbReference type="EMBL" id="CP061799">
    <property type="protein sequence ID" value="QTA81814.1"/>
    <property type="molecule type" value="Genomic_DNA"/>
</dbReference>
<evidence type="ECO:0000313" key="1">
    <source>
        <dbReference type="EMBL" id="QTA81814.1"/>
    </source>
</evidence>
<dbReference type="KEGG" id="dli:dnl_41650"/>
<evidence type="ECO:0000313" key="2">
    <source>
        <dbReference type="Proteomes" id="UP000663720"/>
    </source>
</evidence>
<dbReference type="Proteomes" id="UP000663720">
    <property type="component" value="Chromosome"/>
</dbReference>
<accession>A0A975BA33</accession>
<gene>
    <name evidence="1" type="ORF">dnl_41650</name>
</gene>
<dbReference type="AlphaFoldDB" id="A0A975BA33"/>